<dbReference type="FunFam" id="3.40.50.720:FF:000084">
    <property type="entry name" value="Short-chain dehydrogenase reductase"/>
    <property type="match status" value="1"/>
</dbReference>
<accession>A0A5D5ANR9</accession>
<proteinExistence type="inferred from homology"/>
<dbReference type="Gene3D" id="3.40.50.720">
    <property type="entry name" value="NAD(P)-binding Rossmann-like Domain"/>
    <property type="match status" value="1"/>
</dbReference>
<dbReference type="InterPro" id="IPR051122">
    <property type="entry name" value="SDR_DHRS6-like"/>
</dbReference>
<dbReference type="SUPFAM" id="SSF51735">
    <property type="entry name" value="NAD(P)-binding Rossmann-fold domains"/>
    <property type="match status" value="1"/>
</dbReference>
<dbReference type="InterPro" id="IPR036291">
    <property type="entry name" value="NAD(P)-bd_dom_sf"/>
</dbReference>
<sequence length="243" mass="25348">MYDEQTVLVLSGTSDSGRAVAETVADAGGTVGFTYNSASDDAEALLNELDGDGHEAWSCDVTDPEETEAVIDEAFDAIGPIDSLVYTVGVIARSSITDTDVDDWQRHLDVNVTGAFNTIKAAAPKFEEQGHGAMVAVSACDGIMRSSDLAAYDASKQALIALVEEAARELGPSGVRANVVSPGFIRDPDALSEDAIDGLLEQQPYKQLTTPQAIANACLFLCSDLASTTTGAVLPVDSGLSLE</sequence>
<reference evidence="4 5" key="1">
    <citation type="submission" date="2019-08" db="EMBL/GenBank/DDBJ databases">
        <title>Archaea genome.</title>
        <authorList>
            <person name="Kajale S."/>
            <person name="Shouche Y."/>
            <person name="Deshpande N."/>
            <person name="Sharma A."/>
        </authorList>
    </citation>
    <scope>NUCLEOTIDE SEQUENCE [LARGE SCALE GENOMIC DNA]</scope>
    <source>
        <strain evidence="4 5">ESP3B_9</strain>
    </source>
</reference>
<dbReference type="Proteomes" id="UP000324104">
    <property type="component" value="Unassembled WGS sequence"/>
</dbReference>
<evidence type="ECO:0000313" key="4">
    <source>
        <dbReference type="EMBL" id="TYT62567.1"/>
    </source>
</evidence>
<protein>
    <submittedName>
        <fullName evidence="4">SDR family oxidoreductase</fullName>
    </submittedName>
</protein>
<dbReference type="PANTHER" id="PTHR43477:SF1">
    <property type="entry name" value="DIHYDROANTICAPSIN 7-DEHYDROGENASE"/>
    <property type="match status" value="1"/>
</dbReference>
<dbReference type="CDD" id="cd05233">
    <property type="entry name" value="SDR_c"/>
    <property type="match status" value="1"/>
</dbReference>
<dbReference type="InterPro" id="IPR057326">
    <property type="entry name" value="KR_dom"/>
</dbReference>
<dbReference type="SMART" id="SM00822">
    <property type="entry name" value="PKS_KR"/>
    <property type="match status" value="1"/>
</dbReference>
<evidence type="ECO:0000313" key="5">
    <source>
        <dbReference type="Proteomes" id="UP000324104"/>
    </source>
</evidence>
<dbReference type="GO" id="GO:0016491">
    <property type="term" value="F:oxidoreductase activity"/>
    <property type="evidence" value="ECO:0007669"/>
    <property type="project" value="UniProtKB-KW"/>
</dbReference>
<dbReference type="InterPro" id="IPR002347">
    <property type="entry name" value="SDR_fam"/>
</dbReference>
<evidence type="ECO:0000256" key="1">
    <source>
        <dbReference type="ARBA" id="ARBA00006484"/>
    </source>
</evidence>
<dbReference type="RefSeq" id="WP_149080854.1">
    <property type="nucleotide sequence ID" value="NZ_VTAW01000007.1"/>
</dbReference>
<dbReference type="EMBL" id="VTAW01000007">
    <property type="protein sequence ID" value="TYT62567.1"/>
    <property type="molecule type" value="Genomic_DNA"/>
</dbReference>
<comment type="caution">
    <text evidence="4">The sequence shown here is derived from an EMBL/GenBank/DDBJ whole genome shotgun (WGS) entry which is preliminary data.</text>
</comment>
<organism evidence="4 5">
    <name type="scientific">Natrialba swarupiae</name>
    <dbReference type="NCBI Taxonomy" id="2448032"/>
    <lineage>
        <taxon>Archaea</taxon>
        <taxon>Methanobacteriati</taxon>
        <taxon>Methanobacteriota</taxon>
        <taxon>Stenosarchaea group</taxon>
        <taxon>Halobacteria</taxon>
        <taxon>Halobacteriales</taxon>
        <taxon>Natrialbaceae</taxon>
        <taxon>Natrialba</taxon>
    </lineage>
</organism>
<evidence type="ECO:0000256" key="2">
    <source>
        <dbReference type="ARBA" id="ARBA00023002"/>
    </source>
</evidence>
<keyword evidence="2" id="KW-0560">Oxidoreductase</keyword>
<dbReference type="PRINTS" id="PR00081">
    <property type="entry name" value="GDHRDH"/>
</dbReference>
<feature type="domain" description="Ketoreductase" evidence="3">
    <location>
        <begin position="5"/>
        <end position="202"/>
    </location>
</feature>
<dbReference type="AlphaFoldDB" id="A0A5D5ANR9"/>
<comment type="similarity">
    <text evidence="1">Belongs to the short-chain dehydrogenases/reductases (SDR) family.</text>
</comment>
<gene>
    <name evidence="4" type="ORF">FYC77_07310</name>
</gene>
<dbReference type="PANTHER" id="PTHR43477">
    <property type="entry name" value="DIHYDROANTICAPSIN 7-DEHYDROGENASE"/>
    <property type="match status" value="1"/>
</dbReference>
<keyword evidence="5" id="KW-1185">Reference proteome</keyword>
<dbReference type="Pfam" id="PF13561">
    <property type="entry name" value="adh_short_C2"/>
    <property type="match status" value="1"/>
</dbReference>
<name>A0A5D5ANR9_9EURY</name>
<evidence type="ECO:0000259" key="3">
    <source>
        <dbReference type="SMART" id="SM00822"/>
    </source>
</evidence>